<comment type="cofactor">
    <cofactor evidence="1 7">
        <name>pyridoxal 5'-phosphate</name>
        <dbReference type="ChEBI" id="CHEBI:597326"/>
    </cofactor>
</comment>
<dbReference type="RefSeq" id="WP_034413089.1">
    <property type="nucleotide sequence ID" value="NZ_JGVK01000003.1"/>
</dbReference>
<protein>
    <recommendedName>
        <fullName evidence="7">Aminotransferase</fullName>
        <ecNumber evidence="7">2.6.1.-</ecNumber>
    </recommendedName>
</protein>
<dbReference type="OrthoDB" id="9766445at2"/>
<reference evidence="9 10" key="1">
    <citation type="submission" date="2014-03" db="EMBL/GenBank/DDBJ databases">
        <title>Selection and divergence in the genomes of co-occurring obligate luminous symbionts with specific hosts.</title>
        <authorList>
            <person name="Hendry T.A."/>
            <person name="de Wet J.R."/>
            <person name="Dunlap P.V."/>
        </authorList>
    </citation>
    <scope>NUCLEOTIDE SEQUENCE [LARGE SCALE GENOMIC DNA]</scope>
    <source>
        <strain evidence="9 10">Ppalp.1</strain>
    </source>
</reference>
<dbReference type="GO" id="GO:0004838">
    <property type="term" value="F:L-tyrosine-2-oxoglutarate transaminase activity"/>
    <property type="evidence" value="ECO:0007669"/>
    <property type="project" value="TreeGrafter"/>
</dbReference>
<dbReference type="GO" id="GO:0042802">
    <property type="term" value="F:identical protein binding"/>
    <property type="evidence" value="ECO:0007669"/>
    <property type="project" value="TreeGrafter"/>
</dbReference>
<dbReference type="InterPro" id="IPR004839">
    <property type="entry name" value="Aminotransferase_I/II_large"/>
</dbReference>
<evidence type="ECO:0000256" key="3">
    <source>
        <dbReference type="ARBA" id="ARBA00011738"/>
    </source>
</evidence>
<dbReference type="AlphaFoldDB" id="A0A084CPA4"/>
<proteinExistence type="inferred from homology"/>
<dbReference type="PANTHER" id="PTHR11879:SF22">
    <property type="entry name" value="ASPARTATE AMINOTRANSFERASE, MITOCHONDRIAL"/>
    <property type="match status" value="1"/>
</dbReference>
<gene>
    <name evidence="9" type="primary">aspC</name>
    <name evidence="9" type="ORF">CF67_11024</name>
</gene>
<dbReference type="InterPro" id="IPR015421">
    <property type="entry name" value="PyrdxlP-dep_Trfase_major"/>
</dbReference>
<organism evidence="9 10">
    <name type="scientific">Candidatus Photodesmus blepharonis</name>
    <dbReference type="NCBI Taxonomy" id="1179155"/>
    <lineage>
        <taxon>Bacteria</taxon>
        <taxon>Pseudomonadati</taxon>
        <taxon>Pseudomonadota</taxon>
        <taxon>Gammaproteobacteria</taxon>
        <taxon>Vibrionales</taxon>
        <taxon>Vibrionaceae</taxon>
        <taxon>Candidatus Photodesmus</taxon>
    </lineage>
</organism>
<dbReference type="GO" id="GO:0030170">
    <property type="term" value="F:pyridoxal phosphate binding"/>
    <property type="evidence" value="ECO:0007669"/>
    <property type="project" value="InterPro"/>
</dbReference>
<dbReference type="PROSITE" id="PS00105">
    <property type="entry name" value="AA_TRANSFER_CLASS_1"/>
    <property type="match status" value="1"/>
</dbReference>
<evidence type="ECO:0000256" key="4">
    <source>
        <dbReference type="ARBA" id="ARBA00022576"/>
    </source>
</evidence>
<dbReference type="InterPro" id="IPR004838">
    <property type="entry name" value="NHTrfase_class1_PyrdxlP-BS"/>
</dbReference>
<dbReference type="CDD" id="cd00609">
    <property type="entry name" value="AAT_like"/>
    <property type="match status" value="1"/>
</dbReference>
<dbReference type="Gene3D" id="3.90.1150.10">
    <property type="entry name" value="Aspartate Aminotransferase, domain 1"/>
    <property type="match status" value="1"/>
</dbReference>
<comment type="caution">
    <text evidence="9">The sequence shown here is derived from an EMBL/GenBank/DDBJ whole genome shotgun (WGS) entry which is preliminary data.</text>
</comment>
<keyword evidence="10" id="KW-1185">Reference proteome</keyword>
<comment type="similarity">
    <text evidence="2 7">Belongs to the class-I pyridoxal-phosphate-dependent aminotransferase family.</text>
</comment>
<dbReference type="InterPro" id="IPR015422">
    <property type="entry name" value="PyrdxlP-dep_Trfase_small"/>
</dbReference>
<dbReference type="EMBL" id="JGVK01000003">
    <property type="protein sequence ID" value="KEY91633.1"/>
    <property type="molecule type" value="Genomic_DNA"/>
</dbReference>
<dbReference type="NCBIfam" id="NF006719">
    <property type="entry name" value="PRK09257.1"/>
    <property type="match status" value="1"/>
</dbReference>
<dbReference type="PRINTS" id="PR00799">
    <property type="entry name" value="TRANSAMINASE"/>
</dbReference>
<sequence>MFEKILEAKSDSILGLTEEFKKDTRSKKINLSIGIYQNEEGETPILKTVKKAELALLKTQKTKSYLAIEGSSEYAIAVEKLLFGCNSEIIRQKRAKTAQTPGGTAALRIAGEFIKRQLGGIRIWISNPTWANHARIFSASGIEIARYSYYDKQTKEKNFIEMMSDLSKASTGDIVLLQGCCHNPTGIDLTSEEWEQLARFFSQEGLIALFDFAYQGFANKVEEDASSLRIFAKHNTEILVATSFSKNFSLYNERVGAFTLLSINEKIATRAFSQVKNIIRSIYSNPPAHGSSIVTCILNDSDLRLEWENELEEMRNRIQEIRKLFVKTLKMFSANASLNFIKDQNGMFSLSGLSKEQVIDLKEKFSIYILESGRINMASVTKSNIHLVCQGIASVL</sequence>
<evidence type="ECO:0000256" key="7">
    <source>
        <dbReference type="RuleBase" id="RU000481"/>
    </source>
</evidence>
<evidence type="ECO:0000256" key="5">
    <source>
        <dbReference type="ARBA" id="ARBA00022679"/>
    </source>
</evidence>
<keyword evidence="5 7" id="KW-0808">Transferase</keyword>
<dbReference type="EC" id="2.6.1.-" evidence="7"/>
<evidence type="ECO:0000256" key="6">
    <source>
        <dbReference type="ARBA" id="ARBA00022898"/>
    </source>
</evidence>
<evidence type="ECO:0000313" key="9">
    <source>
        <dbReference type="EMBL" id="KEY91633.1"/>
    </source>
</evidence>
<evidence type="ECO:0000256" key="2">
    <source>
        <dbReference type="ARBA" id="ARBA00007441"/>
    </source>
</evidence>
<dbReference type="InterPro" id="IPR015424">
    <property type="entry name" value="PyrdxlP-dep_Trfase"/>
</dbReference>
<feature type="domain" description="Aminotransferase class I/classII large" evidence="8">
    <location>
        <begin position="27"/>
        <end position="392"/>
    </location>
</feature>
<dbReference type="SUPFAM" id="SSF53383">
    <property type="entry name" value="PLP-dependent transferases"/>
    <property type="match status" value="1"/>
</dbReference>
<name>A0A084CPA4_9GAMM</name>
<dbReference type="GO" id="GO:0004069">
    <property type="term" value="F:L-aspartate:2-oxoglutarate aminotransferase activity"/>
    <property type="evidence" value="ECO:0007669"/>
    <property type="project" value="TreeGrafter"/>
</dbReference>
<keyword evidence="6" id="KW-0663">Pyridoxal phosphate</keyword>
<evidence type="ECO:0000256" key="1">
    <source>
        <dbReference type="ARBA" id="ARBA00001933"/>
    </source>
</evidence>
<dbReference type="eggNOG" id="COG1448">
    <property type="taxonomic scope" value="Bacteria"/>
</dbReference>
<accession>A0A084CPA4</accession>
<dbReference type="Pfam" id="PF00155">
    <property type="entry name" value="Aminotran_1_2"/>
    <property type="match status" value="1"/>
</dbReference>
<dbReference type="PANTHER" id="PTHR11879">
    <property type="entry name" value="ASPARTATE AMINOTRANSFERASE"/>
    <property type="match status" value="1"/>
</dbReference>
<comment type="subunit">
    <text evidence="3">Homodimer.</text>
</comment>
<dbReference type="GO" id="GO:0033585">
    <property type="term" value="P:L-phenylalanine biosynthetic process from chorismate via phenylpyruvate"/>
    <property type="evidence" value="ECO:0007669"/>
    <property type="project" value="TreeGrafter"/>
</dbReference>
<dbReference type="Proteomes" id="UP000053784">
    <property type="component" value="Unassembled WGS sequence"/>
</dbReference>
<dbReference type="GO" id="GO:0005829">
    <property type="term" value="C:cytosol"/>
    <property type="evidence" value="ECO:0007669"/>
    <property type="project" value="TreeGrafter"/>
</dbReference>
<dbReference type="InterPro" id="IPR000796">
    <property type="entry name" value="Asp_trans"/>
</dbReference>
<evidence type="ECO:0000313" key="10">
    <source>
        <dbReference type="Proteomes" id="UP000053784"/>
    </source>
</evidence>
<evidence type="ECO:0000259" key="8">
    <source>
        <dbReference type="Pfam" id="PF00155"/>
    </source>
</evidence>
<keyword evidence="4 7" id="KW-0032">Aminotransferase</keyword>
<dbReference type="FunFam" id="3.40.640.10:FF:000015">
    <property type="entry name" value="Aspartate aminotransferase"/>
    <property type="match status" value="1"/>
</dbReference>
<dbReference type="Gene3D" id="3.40.640.10">
    <property type="entry name" value="Type I PLP-dependent aspartate aminotransferase-like (Major domain)"/>
    <property type="match status" value="1"/>
</dbReference>
<dbReference type="STRING" id="1179155.CF67_11024"/>